<protein>
    <submittedName>
        <fullName evidence="2">TerB family tellurite resistance protein</fullName>
    </submittedName>
</protein>
<sequence length="139" mass="14939">MRSYSSDSPEAVSRLLALTVISDGGGSPPEISATYRLGILDHARIDADLFDQVLRELTADLPSGSDGLVRVDAGMIDQCLAEIVQPDLRLRVWKAMWQLAYADDSFAHAELALLQRATQAWGIEADANGNGRIAGANVT</sequence>
<accession>A0ABT2ADJ7</accession>
<dbReference type="SUPFAM" id="SSF158682">
    <property type="entry name" value="TerB-like"/>
    <property type="match status" value="1"/>
</dbReference>
<feature type="domain" description="Co-chaperone DjlA N-terminal" evidence="1">
    <location>
        <begin position="11"/>
        <end position="125"/>
    </location>
</feature>
<name>A0ABT2ADJ7_9BURK</name>
<evidence type="ECO:0000259" key="1">
    <source>
        <dbReference type="Pfam" id="PF05099"/>
    </source>
</evidence>
<dbReference type="InterPro" id="IPR007791">
    <property type="entry name" value="DjlA_N"/>
</dbReference>
<dbReference type="InterPro" id="IPR029024">
    <property type="entry name" value="TerB-like"/>
</dbReference>
<comment type="caution">
    <text evidence="2">The sequence shown here is derived from an EMBL/GenBank/DDBJ whole genome shotgun (WGS) entry which is preliminary data.</text>
</comment>
<dbReference type="Proteomes" id="UP001205560">
    <property type="component" value="Unassembled WGS sequence"/>
</dbReference>
<dbReference type="RefSeq" id="WP_258848014.1">
    <property type="nucleotide sequence ID" value="NZ_JANUGX010000039.1"/>
</dbReference>
<dbReference type="EMBL" id="JANUGX010000039">
    <property type="protein sequence ID" value="MCS0592244.1"/>
    <property type="molecule type" value="Genomic_DNA"/>
</dbReference>
<dbReference type="CDD" id="cd07177">
    <property type="entry name" value="terB_like"/>
    <property type="match status" value="1"/>
</dbReference>
<organism evidence="2 3">
    <name type="scientific">Massilia norwichensis</name>
    <dbReference type="NCBI Taxonomy" id="1442366"/>
    <lineage>
        <taxon>Bacteria</taxon>
        <taxon>Pseudomonadati</taxon>
        <taxon>Pseudomonadota</taxon>
        <taxon>Betaproteobacteria</taxon>
        <taxon>Burkholderiales</taxon>
        <taxon>Oxalobacteraceae</taxon>
        <taxon>Telluria group</taxon>
        <taxon>Massilia</taxon>
    </lineage>
</organism>
<reference evidence="2 3" key="1">
    <citation type="submission" date="2022-08" db="EMBL/GenBank/DDBJ databases">
        <title>Reclassification of Massilia species as members of the genera Telluria, Duganella, Pseudoduganella, Mokoshia gen. nov. and Zemynaea gen. nov. using orthogonal and non-orthogonal genome-based approaches.</title>
        <authorList>
            <person name="Bowman J.P."/>
        </authorList>
    </citation>
    <scope>NUCLEOTIDE SEQUENCE [LARGE SCALE GENOMIC DNA]</scope>
    <source>
        <strain evidence="2 3">LMG 28164</strain>
    </source>
</reference>
<dbReference type="Pfam" id="PF05099">
    <property type="entry name" value="TerB"/>
    <property type="match status" value="1"/>
</dbReference>
<evidence type="ECO:0000313" key="3">
    <source>
        <dbReference type="Proteomes" id="UP001205560"/>
    </source>
</evidence>
<evidence type="ECO:0000313" key="2">
    <source>
        <dbReference type="EMBL" id="MCS0592244.1"/>
    </source>
</evidence>
<proteinExistence type="predicted"/>
<keyword evidence="3" id="KW-1185">Reference proteome</keyword>
<gene>
    <name evidence="2" type="ORF">NX782_23960</name>
</gene>
<dbReference type="Gene3D" id="1.10.3680.10">
    <property type="entry name" value="TerB-like"/>
    <property type="match status" value="1"/>
</dbReference>